<dbReference type="Pfam" id="PF00060">
    <property type="entry name" value="Lig_chan"/>
    <property type="match status" value="1"/>
</dbReference>
<feature type="transmembrane region" description="Helical" evidence="11">
    <location>
        <begin position="720"/>
        <end position="744"/>
    </location>
</feature>
<evidence type="ECO:0000256" key="4">
    <source>
        <dbReference type="ARBA" id="ARBA00022989"/>
    </source>
</evidence>
<keyword evidence="5" id="KW-0406">Ion transport</keyword>
<dbReference type="GO" id="GO:0015276">
    <property type="term" value="F:ligand-gated monoatomic ion channel activity"/>
    <property type="evidence" value="ECO:0007669"/>
    <property type="project" value="InterPro"/>
</dbReference>
<evidence type="ECO:0000256" key="11">
    <source>
        <dbReference type="SAM" id="Phobius"/>
    </source>
</evidence>
<dbReference type="SMART" id="SM00079">
    <property type="entry name" value="PBPe"/>
    <property type="match status" value="1"/>
</dbReference>
<dbReference type="Gene3D" id="1.10.287.70">
    <property type="match status" value="1"/>
</dbReference>
<reference evidence="13 14" key="1">
    <citation type="journal article" date="2022" name="Cell">
        <title>Repeat-based holocentromeres influence genome architecture and karyotype evolution.</title>
        <authorList>
            <person name="Hofstatter P.G."/>
            <person name="Thangavel G."/>
            <person name="Lux T."/>
            <person name="Neumann P."/>
            <person name="Vondrak T."/>
            <person name="Novak P."/>
            <person name="Zhang M."/>
            <person name="Costa L."/>
            <person name="Castellani M."/>
            <person name="Scott A."/>
            <person name="Toegelov H."/>
            <person name="Fuchs J."/>
            <person name="Mata-Sucre Y."/>
            <person name="Dias Y."/>
            <person name="Vanzela A.L.L."/>
            <person name="Huettel B."/>
            <person name="Almeida C.C.S."/>
            <person name="Simkova H."/>
            <person name="Souza G."/>
            <person name="Pedrosa-Harand A."/>
            <person name="Macas J."/>
            <person name="Mayer K.F.X."/>
            <person name="Houben A."/>
            <person name="Marques A."/>
        </authorList>
    </citation>
    <scope>NUCLEOTIDE SEQUENCE [LARGE SCALE GENOMIC DNA]</scope>
    <source>
        <strain evidence="13">RhyTen1mFocal</strain>
    </source>
</reference>
<evidence type="ECO:0000256" key="9">
    <source>
        <dbReference type="ARBA" id="ARBA00023286"/>
    </source>
</evidence>
<keyword evidence="7" id="KW-0675">Receptor</keyword>
<dbReference type="SUPFAM" id="SSF53850">
    <property type="entry name" value="Periplasmic binding protein-like II"/>
    <property type="match status" value="1"/>
</dbReference>
<dbReference type="Pfam" id="PF01094">
    <property type="entry name" value="ANF_receptor"/>
    <property type="match status" value="1"/>
</dbReference>
<dbReference type="GO" id="GO:0016020">
    <property type="term" value="C:membrane"/>
    <property type="evidence" value="ECO:0007669"/>
    <property type="project" value="UniProtKB-SubCell"/>
</dbReference>
<comment type="subcellular location">
    <subcellularLocation>
        <location evidence="1">Membrane</location>
        <topology evidence="1">Multi-pass membrane protein</topology>
    </subcellularLocation>
</comment>
<dbReference type="InterPro" id="IPR001320">
    <property type="entry name" value="Iontro_rcpt_C"/>
</dbReference>
<dbReference type="Proteomes" id="UP001210211">
    <property type="component" value="Unassembled WGS sequence"/>
</dbReference>
<gene>
    <name evidence="13" type="ORF">LUZ61_005883</name>
</gene>
<keyword evidence="9" id="KW-1071">Ligand-gated ion channel</keyword>
<evidence type="ECO:0000256" key="8">
    <source>
        <dbReference type="ARBA" id="ARBA00023180"/>
    </source>
</evidence>
<evidence type="ECO:0000313" key="13">
    <source>
        <dbReference type="EMBL" id="KAJ3702178.1"/>
    </source>
</evidence>
<feature type="transmembrane region" description="Helical" evidence="11">
    <location>
        <begin position="692"/>
        <end position="708"/>
    </location>
</feature>
<dbReference type="Pfam" id="PF10613">
    <property type="entry name" value="Lig_chan-Glu_bd"/>
    <property type="match status" value="1"/>
</dbReference>
<evidence type="ECO:0000256" key="6">
    <source>
        <dbReference type="ARBA" id="ARBA00023136"/>
    </source>
</evidence>
<feature type="transmembrane region" description="Helical" evidence="11">
    <location>
        <begin position="654"/>
        <end position="672"/>
    </location>
</feature>
<organism evidence="13 14">
    <name type="scientific">Rhynchospora tenuis</name>
    <dbReference type="NCBI Taxonomy" id="198213"/>
    <lineage>
        <taxon>Eukaryota</taxon>
        <taxon>Viridiplantae</taxon>
        <taxon>Streptophyta</taxon>
        <taxon>Embryophyta</taxon>
        <taxon>Tracheophyta</taxon>
        <taxon>Spermatophyta</taxon>
        <taxon>Magnoliopsida</taxon>
        <taxon>Liliopsida</taxon>
        <taxon>Poales</taxon>
        <taxon>Cyperaceae</taxon>
        <taxon>Cyperoideae</taxon>
        <taxon>Rhynchosporeae</taxon>
        <taxon>Rhynchospora</taxon>
    </lineage>
</organism>
<evidence type="ECO:0000256" key="2">
    <source>
        <dbReference type="ARBA" id="ARBA00022448"/>
    </source>
</evidence>
<keyword evidence="10" id="KW-0407">Ion channel</keyword>
<evidence type="ECO:0000256" key="3">
    <source>
        <dbReference type="ARBA" id="ARBA00022692"/>
    </source>
</evidence>
<dbReference type="PANTHER" id="PTHR18966">
    <property type="entry name" value="IONOTROPIC GLUTAMATE RECEPTOR"/>
    <property type="match status" value="1"/>
</dbReference>
<dbReference type="Gene3D" id="3.40.50.2300">
    <property type="match status" value="1"/>
</dbReference>
<feature type="transmembrane region" description="Helical" evidence="11">
    <location>
        <begin position="883"/>
        <end position="904"/>
    </location>
</feature>
<keyword evidence="6 11" id="KW-0472">Membrane</keyword>
<accession>A0AAD6EV27</accession>
<sequence length="918" mass="103029">MINNLCNLCSRFRFSFFALHFDLFFKINEAELSVNGFTMFFFIHPNIVSPILPPCGITSSIIDWAEKQIIKLPPDGELIAVQRCEDMESNASQEETNGDLMTEELRSVYGALGGVILFVVWCSVWIRSFFIEACFILVNGNSGSYPSRVNIDSNFKIFNCLTALISGSIQIKNTGSKATVLIGGITNPSTRIGKEQKVALKVAIQSFSTNDSVLRLNATDLNGIDTLQGNSIEAAFVHCIADFVNLHSWRKIITIYEDDALGLVSNTNLLLEEALRTNGSKLEYHAVLEPQNTLSDWEKIVEAELYEMMQYESTVYIVLHSSEGLALSLFKKAKELNLTSPSYVWICGDDIIDLLNSTLPPEFIANNMQGVVGIKSYINESAEYQEFFLKFQKMFTSDYGKNNENIYSPGVYAVRAYDALHAVSLATNESKMRNTSLAEALSLVNFVGLSGTIVPKNSTLNNKEMKYSNYQIFGIVGVNSTRMGYWHEGFGFNPDIRNLTWLHSLIEKNATNPSGLRTLRVGIPAKPFWKNFVNVDTNSTISCSAVVDPSSVTGFCINVFTEALNFLKYNISYQFVAYTTESNSSCKVRTYNDLANLVQSQEVDLVVGDVTIIAERSKNVSFTQPFLTSELVMLILQKDTNIGWLSLKPFSRDLWICISVIILWFILLVWYLERNDEAADEDFRDPKKWKHWAASVWLLCNSVFLKIDEGVGSYHTKLVLLSWFLLVQVLLSSFTASLSSILVAEKVSPNIDNLKIGYNAASFVHDYLLSNFNYKPENLVPINRSEDFPTAFENGIINAAYLELPYLRVFLSEHSNYATSGESRTLGGFGFVFHKQSPLLADFSTAILRLQESGKIMKLQSEKFHVSLYSSPNSVKQRKESSLGLANFTYLFIFTTGFSTLIALDKRFGCCKKLASMN</sequence>
<evidence type="ECO:0000256" key="10">
    <source>
        <dbReference type="ARBA" id="ARBA00023303"/>
    </source>
</evidence>
<evidence type="ECO:0000259" key="12">
    <source>
        <dbReference type="SMART" id="SM00079"/>
    </source>
</evidence>
<dbReference type="EMBL" id="JAMRDG010000001">
    <property type="protein sequence ID" value="KAJ3702178.1"/>
    <property type="molecule type" value="Genomic_DNA"/>
</dbReference>
<keyword evidence="8" id="KW-0325">Glycoprotein</keyword>
<keyword evidence="2" id="KW-0813">Transport</keyword>
<keyword evidence="14" id="KW-1185">Reference proteome</keyword>
<feature type="transmembrane region" description="Helical" evidence="11">
    <location>
        <begin position="108"/>
        <end position="126"/>
    </location>
</feature>
<dbReference type="InterPro" id="IPR015683">
    <property type="entry name" value="Ionotropic_Glu_rcpt"/>
</dbReference>
<comment type="caution">
    <text evidence="13">The sequence shown here is derived from an EMBL/GenBank/DDBJ whole genome shotgun (WGS) entry which is preliminary data.</text>
</comment>
<evidence type="ECO:0000256" key="1">
    <source>
        <dbReference type="ARBA" id="ARBA00004141"/>
    </source>
</evidence>
<name>A0AAD6EV27_9POAL</name>
<evidence type="ECO:0000256" key="7">
    <source>
        <dbReference type="ARBA" id="ARBA00023170"/>
    </source>
</evidence>
<dbReference type="AlphaFoldDB" id="A0AAD6EV27"/>
<proteinExistence type="predicted"/>
<protein>
    <recommendedName>
        <fullName evidence="12">Ionotropic glutamate receptor C-terminal domain-containing protein</fullName>
    </recommendedName>
</protein>
<feature type="domain" description="Ionotropic glutamate receptor C-terminal" evidence="12">
    <location>
        <begin position="518"/>
        <end position="863"/>
    </location>
</feature>
<dbReference type="InterPro" id="IPR028082">
    <property type="entry name" value="Peripla_BP_I"/>
</dbReference>
<dbReference type="InterPro" id="IPR001828">
    <property type="entry name" value="ANF_lig-bd_rcpt"/>
</dbReference>
<dbReference type="Gene3D" id="3.40.190.10">
    <property type="entry name" value="Periplasmic binding protein-like II"/>
    <property type="match status" value="1"/>
</dbReference>
<dbReference type="SUPFAM" id="SSF53822">
    <property type="entry name" value="Periplasmic binding protein-like I"/>
    <property type="match status" value="1"/>
</dbReference>
<evidence type="ECO:0000256" key="5">
    <source>
        <dbReference type="ARBA" id="ARBA00023065"/>
    </source>
</evidence>
<keyword evidence="4 11" id="KW-1133">Transmembrane helix</keyword>
<evidence type="ECO:0000313" key="14">
    <source>
        <dbReference type="Proteomes" id="UP001210211"/>
    </source>
</evidence>
<keyword evidence="3 11" id="KW-0812">Transmembrane</keyword>
<dbReference type="InterPro" id="IPR019594">
    <property type="entry name" value="Glu/Gly-bd"/>
</dbReference>